<evidence type="ECO:0000256" key="14">
    <source>
        <dbReference type="SAM" id="Phobius"/>
    </source>
</evidence>
<keyword evidence="8" id="KW-0547">Nucleotide-binding</keyword>
<dbReference type="GO" id="GO:0000155">
    <property type="term" value="F:phosphorelay sensor kinase activity"/>
    <property type="evidence" value="ECO:0007669"/>
    <property type="project" value="InterPro"/>
</dbReference>
<accession>A0A514LI35</accession>
<dbReference type="InterPro" id="IPR003594">
    <property type="entry name" value="HATPase_dom"/>
</dbReference>
<dbReference type="InterPro" id="IPR033463">
    <property type="entry name" value="sCache_3"/>
</dbReference>
<keyword evidence="7 14" id="KW-0812">Transmembrane</keyword>
<dbReference type="EC" id="2.7.13.3" evidence="3"/>
<evidence type="ECO:0000256" key="9">
    <source>
        <dbReference type="ARBA" id="ARBA00022777"/>
    </source>
</evidence>
<dbReference type="InterPro" id="IPR029151">
    <property type="entry name" value="Sensor-like_sf"/>
</dbReference>
<reference evidence="17" key="1">
    <citation type="submission" date="2019-01" db="EMBL/GenBank/DDBJ databases">
        <title>Genomic analysis of Salicibibacter sp. NKC3-5.</title>
        <authorList>
            <person name="Oh Y.J."/>
        </authorList>
    </citation>
    <scope>NUCLEOTIDE SEQUENCE [LARGE SCALE GENOMIC DNA]</scope>
    <source>
        <strain evidence="17">NKC3-5</strain>
    </source>
</reference>
<evidence type="ECO:0000256" key="11">
    <source>
        <dbReference type="ARBA" id="ARBA00022989"/>
    </source>
</evidence>
<evidence type="ECO:0000256" key="5">
    <source>
        <dbReference type="ARBA" id="ARBA00022553"/>
    </source>
</evidence>
<protein>
    <recommendedName>
        <fullName evidence="3">histidine kinase</fullName>
        <ecNumber evidence="3">2.7.13.3</ecNumber>
    </recommendedName>
</protein>
<keyword evidence="5" id="KW-0597">Phosphoprotein</keyword>
<dbReference type="InterPro" id="IPR036890">
    <property type="entry name" value="HATPase_C_sf"/>
</dbReference>
<dbReference type="Proteomes" id="UP000319756">
    <property type="component" value="Chromosome"/>
</dbReference>
<dbReference type="Pfam" id="PF14689">
    <property type="entry name" value="SPOB_a"/>
    <property type="match status" value="1"/>
</dbReference>
<dbReference type="PROSITE" id="PS50109">
    <property type="entry name" value="HIS_KIN"/>
    <property type="match status" value="1"/>
</dbReference>
<dbReference type="InterPro" id="IPR035965">
    <property type="entry name" value="PAS-like_dom_sf"/>
</dbReference>
<organism evidence="16 17">
    <name type="scientific">Salicibibacter halophilus</name>
    <dbReference type="NCBI Taxonomy" id="2502791"/>
    <lineage>
        <taxon>Bacteria</taxon>
        <taxon>Bacillati</taxon>
        <taxon>Bacillota</taxon>
        <taxon>Bacilli</taxon>
        <taxon>Bacillales</taxon>
        <taxon>Bacillaceae</taxon>
        <taxon>Salicibibacter</taxon>
    </lineage>
</organism>
<keyword evidence="9 16" id="KW-0418">Kinase</keyword>
<dbReference type="CDD" id="cd16915">
    <property type="entry name" value="HATPase_DpiB-CitA-like"/>
    <property type="match status" value="1"/>
</dbReference>
<keyword evidence="12" id="KW-0902">Two-component regulatory system</keyword>
<dbReference type="GO" id="GO:0006355">
    <property type="term" value="P:regulation of DNA-templated transcription"/>
    <property type="evidence" value="ECO:0007669"/>
    <property type="project" value="InterPro"/>
</dbReference>
<evidence type="ECO:0000256" key="13">
    <source>
        <dbReference type="ARBA" id="ARBA00023136"/>
    </source>
</evidence>
<evidence type="ECO:0000256" key="3">
    <source>
        <dbReference type="ARBA" id="ARBA00012438"/>
    </source>
</evidence>
<dbReference type="PANTHER" id="PTHR43547">
    <property type="entry name" value="TWO-COMPONENT HISTIDINE KINASE"/>
    <property type="match status" value="1"/>
</dbReference>
<keyword evidence="4" id="KW-1003">Cell membrane</keyword>
<dbReference type="KEGG" id="sale:EPH95_06965"/>
<proteinExistence type="predicted"/>
<comment type="subcellular location">
    <subcellularLocation>
        <location evidence="2">Cell membrane</location>
        <topology evidence="2">Multi-pass membrane protein</topology>
    </subcellularLocation>
</comment>
<keyword evidence="17" id="KW-1185">Reference proteome</keyword>
<dbReference type="InterPro" id="IPR004358">
    <property type="entry name" value="Sig_transdc_His_kin-like_C"/>
</dbReference>
<dbReference type="Gene3D" id="1.10.287.130">
    <property type="match status" value="1"/>
</dbReference>
<dbReference type="CDD" id="cd18773">
    <property type="entry name" value="PDC1_HK_sensor"/>
    <property type="match status" value="1"/>
</dbReference>
<sequence>MDNLKSKHIKRNLAKPHVKINLKVKMILLICTLIVGMFAIVGLFVHYFFTDSLEDQMGERVLNVAQSVAHIPELQEAFDEENPASAIQPIVEPIREDTGAEFIVVGNTDEIRYSHPLPDRIGETMVGEDNERALIHGESYVSRAVGSLGSSMRGKVPVYSDDGEIVGVVSVGFLVDDIQSIIANYTRELWFVLLITIALGVLGAVMVAHYIKKKLFDLEPEEISHLFLQKETILQSTHEGIIGVNHKGMITVMNQTAQRLFWSDNTQTESYSGKHITDVLPDTKLPEVIDSGESQYDQEMLIGNHSVYVNRIPIFHEDKIIGAVSSFRNKTEIERLSKELRRIKQYAEALRAQTHEFSNKLYTISGLLQLDQKEEAIALIQQESHEQQEWIQFLTRKVPDPMISAVLLGKLNQANELGIEMTFDPDSKLTYSISKQKKEVLVTVLGNLLENALEALKKSQMPHPQVSVFFTDLGDDLVFEIEDSGHGIPPEQSEKVFKQGYSTKEGAHRGIGLALSSQMIAEVGGSIFLEESDLGGACFVVTIPKQRLEVE</sequence>
<evidence type="ECO:0000256" key="10">
    <source>
        <dbReference type="ARBA" id="ARBA00022840"/>
    </source>
</evidence>
<dbReference type="SUPFAM" id="SSF55890">
    <property type="entry name" value="Sporulation response regulatory protein Spo0B"/>
    <property type="match status" value="1"/>
</dbReference>
<keyword evidence="11 14" id="KW-1133">Transmembrane helix</keyword>
<name>A0A514LI35_9BACI</name>
<evidence type="ECO:0000256" key="8">
    <source>
        <dbReference type="ARBA" id="ARBA00022741"/>
    </source>
</evidence>
<dbReference type="SUPFAM" id="SSF103190">
    <property type="entry name" value="Sensory domain-like"/>
    <property type="match status" value="1"/>
</dbReference>
<dbReference type="InterPro" id="IPR005467">
    <property type="entry name" value="His_kinase_dom"/>
</dbReference>
<evidence type="ECO:0000313" key="17">
    <source>
        <dbReference type="Proteomes" id="UP000319756"/>
    </source>
</evidence>
<comment type="catalytic activity">
    <reaction evidence="1">
        <text>ATP + protein L-histidine = ADP + protein N-phospho-L-histidine.</text>
        <dbReference type="EC" id="2.7.13.3"/>
    </reaction>
</comment>
<evidence type="ECO:0000256" key="7">
    <source>
        <dbReference type="ARBA" id="ARBA00022692"/>
    </source>
</evidence>
<evidence type="ECO:0000256" key="6">
    <source>
        <dbReference type="ARBA" id="ARBA00022679"/>
    </source>
</evidence>
<dbReference type="OrthoDB" id="9792686at2"/>
<dbReference type="Pfam" id="PF17203">
    <property type="entry name" value="sCache_3_2"/>
    <property type="match status" value="1"/>
</dbReference>
<evidence type="ECO:0000256" key="12">
    <source>
        <dbReference type="ARBA" id="ARBA00023012"/>
    </source>
</evidence>
<dbReference type="EMBL" id="CP035485">
    <property type="protein sequence ID" value="QDI90951.1"/>
    <property type="molecule type" value="Genomic_DNA"/>
</dbReference>
<dbReference type="InterPro" id="IPR039506">
    <property type="entry name" value="SPOB_a"/>
</dbReference>
<dbReference type="Pfam" id="PF02518">
    <property type="entry name" value="HATPase_c"/>
    <property type="match status" value="1"/>
</dbReference>
<dbReference type="SMART" id="SM00387">
    <property type="entry name" value="HATPase_c"/>
    <property type="match status" value="1"/>
</dbReference>
<dbReference type="Gene3D" id="3.30.450.20">
    <property type="entry name" value="PAS domain"/>
    <property type="match status" value="2"/>
</dbReference>
<dbReference type="SUPFAM" id="SSF55785">
    <property type="entry name" value="PYP-like sensor domain (PAS domain)"/>
    <property type="match status" value="1"/>
</dbReference>
<evidence type="ECO:0000313" key="16">
    <source>
        <dbReference type="EMBL" id="QDI90951.1"/>
    </source>
</evidence>
<dbReference type="InterPro" id="IPR016120">
    <property type="entry name" value="Sig_transdc_His_kin_SpoOB"/>
</dbReference>
<dbReference type="Gene3D" id="3.30.565.10">
    <property type="entry name" value="Histidine kinase-like ATPase, C-terminal domain"/>
    <property type="match status" value="1"/>
</dbReference>
<dbReference type="GO" id="GO:0005886">
    <property type="term" value="C:plasma membrane"/>
    <property type="evidence" value="ECO:0007669"/>
    <property type="project" value="UniProtKB-SubCell"/>
</dbReference>
<keyword evidence="13 14" id="KW-0472">Membrane</keyword>
<keyword evidence="10" id="KW-0067">ATP-binding</keyword>
<dbReference type="PANTHER" id="PTHR43547:SF10">
    <property type="entry name" value="SENSOR HISTIDINE KINASE DCUS"/>
    <property type="match status" value="1"/>
</dbReference>
<dbReference type="InterPro" id="IPR013767">
    <property type="entry name" value="PAS_fold"/>
</dbReference>
<dbReference type="PRINTS" id="PR00344">
    <property type="entry name" value="BCTRLSENSOR"/>
</dbReference>
<dbReference type="FunFam" id="3.30.450.20:FF:000018">
    <property type="entry name" value="Sensor histidine kinase DcuS"/>
    <property type="match status" value="1"/>
</dbReference>
<evidence type="ECO:0000256" key="2">
    <source>
        <dbReference type="ARBA" id="ARBA00004651"/>
    </source>
</evidence>
<feature type="transmembrane region" description="Helical" evidence="14">
    <location>
        <begin position="189"/>
        <end position="211"/>
    </location>
</feature>
<dbReference type="SUPFAM" id="SSF55874">
    <property type="entry name" value="ATPase domain of HSP90 chaperone/DNA topoisomerase II/histidine kinase"/>
    <property type="match status" value="1"/>
</dbReference>
<dbReference type="GO" id="GO:0005524">
    <property type="term" value="F:ATP binding"/>
    <property type="evidence" value="ECO:0007669"/>
    <property type="project" value="UniProtKB-KW"/>
</dbReference>
<keyword evidence="6" id="KW-0808">Transferase</keyword>
<evidence type="ECO:0000256" key="1">
    <source>
        <dbReference type="ARBA" id="ARBA00000085"/>
    </source>
</evidence>
<gene>
    <name evidence="16" type="ORF">EPH95_06965</name>
</gene>
<evidence type="ECO:0000259" key="15">
    <source>
        <dbReference type="PROSITE" id="PS50109"/>
    </source>
</evidence>
<dbReference type="Pfam" id="PF00989">
    <property type="entry name" value="PAS"/>
    <property type="match status" value="1"/>
</dbReference>
<evidence type="ECO:0000256" key="4">
    <source>
        <dbReference type="ARBA" id="ARBA00022475"/>
    </source>
</evidence>
<feature type="transmembrane region" description="Helical" evidence="14">
    <location>
        <begin position="27"/>
        <end position="49"/>
    </location>
</feature>
<dbReference type="AlphaFoldDB" id="A0A514LI35"/>
<feature type="domain" description="Histidine kinase" evidence="15">
    <location>
        <begin position="352"/>
        <end position="547"/>
    </location>
</feature>